<dbReference type="EMBL" id="NPJF01000001">
    <property type="protein sequence ID" value="OYP57453.1"/>
    <property type="molecule type" value="Genomic_DNA"/>
</dbReference>
<keyword evidence="1" id="KW-1133">Transmembrane helix</keyword>
<sequence>MNTTVIIFLVVVVFVALAYFNYWHSHHFKIKEESIKPTVEKIFAEQGKTILRKKDFIRLVARSYSCGSKEALYILGLARSMSVVEEDGNKVKLVAA</sequence>
<keyword evidence="1" id="KW-0472">Membrane</keyword>
<protein>
    <submittedName>
        <fullName evidence="2">Uncharacterized protein</fullName>
    </submittedName>
</protein>
<evidence type="ECO:0000313" key="4">
    <source>
        <dbReference type="Proteomes" id="UP000216189"/>
    </source>
</evidence>
<proteinExistence type="predicted"/>
<organism evidence="2 5">
    <name type="scientific">Segatella bryantii</name>
    <name type="common">Prevotella bryantii</name>
    <dbReference type="NCBI Taxonomy" id="77095"/>
    <lineage>
        <taxon>Bacteria</taxon>
        <taxon>Pseudomonadati</taxon>
        <taxon>Bacteroidota</taxon>
        <taxon>Bacteroidia</taxon>
        <taxon>Bacteroidales</taxon>
        <taxon>Prevotellaceae</taxon>
        <taxon>Segatella</taxon>
    </lineage>
</organism>
<comment type="caution">
    <text evidence="2">The sequence shown here is derived from an EMBL/GenBank/DDBJ whole genome shotgun (WGS) entry which is preliminary data.</text>
</comment>
<name>A0AA37MDX9_SEGBR</name>
<dbReference type="Proteomes" id="UP000887043">
    <property type="component" value="Unassembled WGS sequence"/>
</dbReference>
<reference evidence="2" key="2">
    <citation type="submission" date="2021-08" db="EMBL/GenBank/DDBJ databases">
        <title>Prevotella lacticifex sp. nov., isolated from rumen of cow.</title>
        <authorList>
            <person name="Shinkai T."/>
            <person name="Ikeyama N."/>
            <person name="Kumagai M."/>
            <person name="Ohmori H."/>
            <person name="Sakamoto M."/>
            <person name="Ohkuma M."/>
            <person name="Mitsumori M."/>
        </authorList>
    </citation>
    <scope>NUCLEOTIDE SEQUENCE</scope>
    <source>
        <strain evidence="2">DSM 11371</strain>
    </source>
</reference>
<evidence type="ECO:0000313" key="2">
    <source>
        <dbReference type="EMBL" id="GJG28570.1"/>
    </source>
</evidence>
<gene>
    <name evidence="3" type="ORF">CIK91_00005</name>
    <name evidence="2" type="ORF">PRRU23_22700</name>
</gene>
<dbReference type="EMBL" id="BPTR01000001">
    <property type="protein sequence ID" value="GJG28570.1"/>
    <property type="molecule type" value="Genomic_DNA"/>
</dbReference>
<dbReference type="AlphaFoldDB" id="A0AA37MDX9"/>
<evidence type="ECO:0000313" key="3">
    <source>
        <dbReference type="EMBL" id="OYP57453.1"/>
    </source>
</evidence>
<reference evidence="3 4" key="1">
    <citation type="submission" date="2017-08" db="EMBL/GenBank/DDBJ databases">
        <title>Comparative genomics of non-oral Prevotella species.</title>
        <authorList>
            <person name="Accetto T."/>
            <person name="Nograsek B."/>
            <person name="Avgustin G."/>
        </authorList>
    </citation>
    <scope>NUCLEOTIDE SEQUENCE [LARGE SCALE GENOMIC DNA]</scope>
    <source>
        <strain evidence="3 4">TC1-1</strain>
    </source>
</reference>
<feature type="transmembrane region" description="Helical" evidence="1">
    <location>
        <begin position="6"/>
        <end position="23"/>
    </location>
</feature>
<keyword evidence="4" id="KW-1185">Reference proteome</keyword>
<keyword evidence="1" id="KW-0812">Transmembrane</keyword>
<dbReference type="Proteomes" id="UP000216189">
    <property type="component" value="Unassembled WGS sequence"/>
</dbReference>
<dbReference type="RefSeq" id="WP_027454002.1">
    <property type="nucleotide sequence ID" value="NZ_BPTR01000001.1"/>
</dbReference>
<dbReference type="GeneID" id="72478833"/>
<accession>A0AA37MDX9</accession>
<evidence type="ECO:0000256" key="1">
    <source>
        <dbReference type="SAM" id="Phobius"/>
    </source>
</evidence>
<evidence type="ECO:0000313" key="5">
    <source>
        <dbReference type="Proteomes" id="UP000887043"/>
    </source>
</evidence>